<dbReference type="GO" id="GO:0010181">
    <property type="term" value="F:FMN binding"/>
    <property type="evidence" value="ECO:0007669"/>
    <property type="project" value="InterPro"/>
</dbReference>
<keyword evidence="4" id="KW-0408">Iron</keyword>
<dbReference type="Gene3D" id="6.10.250.1450">
    <property type="match status" value="1"/>
</dbReference>
<feature type="region of interest" description="Disordered" evidence="6">
    <location>
        <begin position="151"/>
        <end position="173"/>
    </location>
</feature>
<evidence type="ECO:0000256" key="4">
    <source>
        <dbReference type="ARBA" id="ARBA00023004"/>
    </source>
</evidence>
<dbReference type="SUPFAM" id="SSF142984">
    <property type="entry name" value="Nqo1 middle domain-like"/>
    <property type="match status" value="1"/>
</dbReference>
<dbReference type="RefSeq" id="WP_264843355.1">
    <property type="nucleotide sequence ID" value="NZ_AP025628.1"/>
</dbReference>
<dbReference type="InterPro" id="IPR037207">
    <property type="entry name" value="Nuop51_4Fe4S-bd_sf"/>
</dbReference>
<dbReference type="InterPro" id="IPR011538">
    <property type="entry name" value="Nuo51_FMN-bd"/>
</dbReference>
<dbReference type="InterPro" id="IPR019554">
    <property type="entry name" value="Soluble_ligand-bd"/>
</dbReference>
<evidence type="ECO:0000256" key="5">
    <source>
        <dbReference type="ARBA" id="ARBA00023014"/>
    </source>
</evidence>
<name>A0AA35CHR9_9FIRM</name>
<dbReference type="KEGG" id="cmic:caldi_03250"/>
<reference evidence="8" key="1">
    <citation type="submission" date="2022-03" db="EMBL/GenBank/DDBJ databases">
        <title>Complete genome sequence of Caldinitratiruptor microaerophilus.</title>
        <authorList>
            <person name="Mukaiyama R."/>
            <person name="Nishiyama T."/>
            <person name="Ueda K."/>
        </authorList>
    </citation>
    <scope>NUCLEOTIDE SEQUENCE</scope>
    <source>
        <strain evidence="8">JCM 16183</strain>
    </source>
</reference>
<evidence type="ECO:0000256" key="2">
    <source>
        <dbReference type="ARBA" id="ARBA00022485"/>
    </source>
</evidence>
<dbReference type="Gene3D" id="1.10.10.1590">
    <property type="entry name" value="NADH-quinone oxidoreductase subunit E"/>
    <property type="match status" value="1"/>
</dbReference>
<dbReference type="Pfam" id="PF01257">
    <property type="entry name" value="2Fe-2S_thioredx"/>
    <property type="match status" value="1"/>
</dbReference>
<organism evidence="8 9">
    <name type="scientific">Caldinitratiruptor microaerophilus</name>
    <dbReference type="NCBI Taxonomy" id="671077"/>
    <lineage>
        <taxon>Bacteria</taxon>
        <taxon>Bacillati</taxon>
        <taxon>Bacillota</taxon>
        <taxon>Clostridia</taxon>
        <taxon>Eubacteriales</taxon>
        <taxon>Symbiobacteriaceae</taxon>
        <taxon>Caldinitratiruptor</taxon>
    </lineage>
</organism>
<evidence type="ECO:0000259" key="7">
    <source>
        <dbReference type="SMART" id="SM00928"/>
    </source>
</evidence>
<dbReference type="Pfam" id="PF10589">
    <property type="entry name" value="NADH_4Fe-4S"/>
    <property type="match status" value="1"/>
</dbReference>
<dbReference type="CDD" id="cd03064">
    <property type="entry name" value="TRX_Fd_NuoE"/>
    <property type="match status" value="1"/>
</dbReference>
<dbReference type="Pfam" id="PF10531">
    <property type="entry name" value="SLBB"/>
    <property type="match status" value="1"/>
</dbReference>
<dbReference type="GO" id="GO:0051539">
    <property type="term" value="F:4 iron, 4 sulfur cluster binding"/>
    <property type="evidence" value="ECO:0007669"/>
    <property type="project" value="UniProtKB-KW"/>
</dbReference>
<proteinExistence type="inferred from homology"/>
<dbReference type="InterPro" id="IPR036249">
    <property type="entry name" value="Thioredoxin-like_sf"/>
</dbReference>
<dbReference type="InterPro" id="IPR019575">
    <property type="entry name" value="Nuop51_4Fe4S-bd"/>
</dbReference>
<dbReference type="Pfam" id="PF01512">
    <property type="entry name" value="Complex1_51K"/>
    <property type="match status" value="1"/>
</dbReference>
<accession>A0AA35CHR9</accession>
<keyword evidence="2" id="KW-0004">4Fe-4S</keyword>
<evidence type="ECO:0000256" key="1">
    <source>
        <dbReference type="ARBA" id="ARBA00007523"/>
    </source>
</evidence>
<comment type="similarity">
    <text evidence="1">Belongs to the complex I 51 kDa subunit family.</text>
</comment>
<dbReference type="SMART" id="SM00928">
    <property type="entry name" value="NADH_4Fe-4S"/>
    <property type="match status" value="1"/>
</dbReference>
<dbReference type="SUPFAM" id="SSF52833">
    <property type="entry name" value="Thioredoxin-like"/>
    <property type="match status" value="1"/>
</dbReference>
<dbReference type="PANTHER" id="PTHR43578:SF3">
    <property type="entry name" value="NADH-QUINONE OXIDOREDUCTASE SUBUNIT F"/>
    <property type="match status" value="1"/>
</dbReference>
<dbReference type="Gene3D" id="1.20.1440.230">
    <property type="entry name" value="NADH-ubiquinone oxidoreductase 51kDa subunit, iron-sulphur binding domain"/>
    <property type="match status" value="1"/>
</dbReference>
<dbReference type="FunFam" id="3.40.50.11540:FF:000001">
    <property type="entry name" value="NADH dehydrogenase [ubiquinone] flavoprotein 1, mitochondrial"/>
    <property type="match status" value="1"/>
</dbReference>
<protein>
    <submittedName>
        <fullName evidence="8">NADH dehydrogenase subunit F</fullName>
    </submittedName>
</protein>
<dbReference type="InterPro" id="IPR041921">
    <property type="entry name" value="NuoE_N"/>
</dbReference>
<keyword evidence="5" id="KW-0411">Iron-sulfur</keyword>
<feature type="domain" description="NADH-ubiquinone oxidoreductase 51kDa subunit iron-sulphur binding" evidence="7">
    <location>
        <begin position="494"/>
        <end position="539"/>
    </location>
</feature>
<dbReference type="InterPro" id="IPR042128">
    <property type="entry name" value="NuoE_dom"/>
</dbReference>
<dbReference type="PROSITE" id="PS00645">
    <property type="entry name" value="COMPLEX1_51K_2"/>
    <property type="match status" value="1"/>
</dbReference>
<dbReference type="InterPro" id="IPR001949">
    <property type="entry name" value="NADH-UbQ_OxRdtase_51kDa_CS"/>
</dbReference>
<evidence type="ECO:0000256" key="6">
    <source>
        <dbReference type="SAM" id="MobiDB-lite"/>
    </source>
</evidence>
<evidence type="ECO:0000313" key="9">
    <source>
        <dbReference type="Proteomes" id="UP001163687"/>
    </source>
</evidence>
<sequence>MPGGRHRTRRESLPAPPAEVQEALDRALRPFGDRPARDRALPVLQAAHRAAGALSPPVLAYVSERTRLPLAHLTALVTFYEELTIDPGGRPVLRVCDDVACRLGGRAERVLAAARASGRFTVHPTACLGACDRGPAALLEGELVAPVDPEALPDPNSVGDPSRRAPGGARHGWLPGHAPRLLRRCGQVDPESAEAYRAAGGFRGLERALAMDPDAVIAAVREAGLLGRGGAAFPTGAKWEAARRAPGQPKYVVVNADESEPGAYTNRKLLEEDPFAVLEGMLIAAHAVGASRGYVYVRGEYALATRRVERALAALRRLGWLGPDALGHGRPFDVELRRGAGAYVCGEETALFASIEGYRGEPRPKPPFPTTHGLFGKPTVVQNVETLACVTLILAEGPDGFRAAQPKLFSVSGHVRRPGVYEVPLGTPLRRLLEDCAGGVEGELQAVLIGGAAGMFLRPDQIDVPLDHEPLRAAGATLGAGAVLVLNHTVDLWRDVALRVARFFADESCGQCVPCRIGTARQLERVAAMAGRGGRSDDLAVLEQLGAVMADASICGLGQSASWAVLSLARQFGLPAAPAAPAEGGKER</sequence>
<dbReference type="InterPro" id="IPR037225">
    <property type="entry name" value="Nuo51_FMN-bd_sf"/>
</dbReference>
<dbReference type="AlphaFoldDB" id="A0AA35CHR9"/>
<keyword evidence="3" id="KW-0479">Metal-binding</keyword>
<dbReference type="Gene3D" id="3.40.50.11540">
    <property type="entry name" value="NADH-ubiquinone oxidoreductase 51kDa subunit"/>
    <property type="match status" value="1"/>
</dbReference>
<dbReference type="PANTHER" id="PTHR43578">
    <property type="entry name" value="NADH-QUINONE OXIDOREDUCTASE SUBUNIT F"/>
    <property type="match status" value="1"/>
</dbReference>
<feature type="region of interest" description="Disordered" evidence="6">
    <location>
        <begin position="1"/>
        <end position="20"/>
    </location>
</feature>
<dbReference type="Gene3D" id="3.10.20.600">
    <property type="match status" value="1"/>
</dbReference>
<evidence type="ECO:0000256" key="3">
    <source>
        <dbReference type="ARBA" id="ARBA00022723"/>
    </source>
</evidence>
<dbReference type="Gene3D" id="3.40.30.10">
    <property type="entry name" value="Glutaredoxin"/>
    <property type="match status" value="1"/>
</dbReference>
<dbReference type="SUPFAM" id="SSF142019">
    <property type="entry name" value="Nqo1 FMN-binding domain-like"/>
    <property type="match status" value="1"/>
</dbReference>
<evidence type="ECO:0000313" key="8">
    <source>
        <dbReference type="EMBL" id="BDG59235.1"/>
    </source>
</evidence>
<gene>
    <name evidence="8" type="primary">nuoF</name>
    <name evidence="8" type="ORF">caldi_03250</name>
</gene>
<keyword evidence="9" id="KW-1185">Reference proteome</keyword>
<dbReference type="GO" id="GO:0008137">
    <property type="term" value="F:NADH dehydrogenase (ubiquinone) activity"/>
    <property type="evidence" value="ECO:0007669"/>
    <property type="project" value="InterPro"/>
</dbReference>
<dbReference type="Proteomes" id="UP001163687">
    <property type="component" value="Chromosome"/>
</dbReference>
<dbReference type="SUPFAM" id="SSF140490">
    <property type="entry name" value="Nqo1C-terminal domain-like"/>
    <property type="match status" value="1"/>
</dbReference>
<dbReference type="GO" id="GO:0046872">
    <property type="term" value="F:metal ion binding"/>
    <property type="evidence" value="ECO:0007669"/>
    <property type="project" value="UniProtKB-KW"/>
</dbReference>
<dbReference type="EMBL" id="AP025628">
    <property type="protein sequence ID" value="BDG59235.1"/>
    <property type="molecule type" value="Genomic_DNA"/>
</dbReference>